<gene>
    <name evidence="4" type="ORF">HMPREF9123_0714</name>
</gene>
<feature type="signal peptide" evidence="2">
    <location>
        <begin position="1"/>
        <end position="22"/>
    </location>
</feature>
<feature type="domain" description="DUF306" evidence="3">
    <location>
        <begin position="27"/>
        <end position="130"/>
    </location>
</feature>
<sequence length="165" mass="17943">MKYTAYILACGLLVLAGCAAHPADSEALAGKWKVEKIMGEPFAGDAELSFDGQTSLLASYAGCNRMNTRYSSEGKGRLNFGYTASTRMSCPENQADAEQRISYAFTQTEAFRIGGSRLLLEDGQGKVLLQAARMRGQPVAQKDRPSENHRNQPAQSGKSYFAPLH</sequence>
<feature type="compositionally biased region" description="Basic and acidic residues" evidence="1">
    <location>
        <begin position="141"/>
        <end position="150"/>
    </location>
</feature>
<evidence type="ECO:0000256" key="2">
    <source>
        <dbReference type="SAM" id="SignalP"/>
    </source>
</evidence>
<dbReference type="AlphaFoldDB" id="F2BAL1"/>
<dbReference type="PANTHER" id="PTHR35535">
    <property type="entry name" value="HEAT SHOCK PROTEIN HSLJ"/>
    <property type="match status" value="1"/>
</dbReference>
<keyword evidence="2" id="KW-0732">Signal</keyword>
<reference evidence="4 5" key="1">
    <citation type="submission" date="2011-02" db="EMBL/GenBank/DDBJ databases">
        <authorList>
            <person name="Muzny D."/>
            <person name="Qin X."/>
            <person name="Deng J."/>
            <person name="Jiang H."/>
            <person name="Liu Y."/>
            <person name="Qu J."/>
            <person name="Song X.-Z."/>
            <person name="Zhang L."/>
            <person name="Thornton R."/>
            <person name="Coyle M."/>
            <person name="Francisco L."/>
            <person name="Jackson L."/>
            <person name="Javaid M."/>
            <person name="Korchina V."/>
            <person name="Kovar C."/>
            <person name="Mata R."/>
            <person name="Mathew T."/>
            <person name="Ngo R."/>
            <person name="Nguyen L."/>
            <person name="Nguyen N."/>
            <person name="Okwuonu G."/>
            <person name="Ongeri F."/>
            <person name="Pham C."/>
            <person name="Simmons D."/>
            <person name="Wilczek-Boney K."/>
            <person name="Hale W."/>
            <person name="Jakkamsetti A."/>
            <person name="Pham P."/>
            <person name="Ruth R."/>
            <person name="San Lucas F."/>
            <person name="Warren J."/>
            <person name="Zhang J."/>
            <person name="Zhao Z."/>
            <person name="Zhou C."/>
            <person name="Zhu D."/>
            <person name="Lee S."/>
            <person name="Bess C."/>
            <person name="Blankenburg K."/>
            <person name="Forbes L."/>
            <person name="Fu Q."/>
            <person name="Gubbala S."/>
            <person name="Hirani K."/>
            <person name="Jayaseelan J.C."/>
            <person name="Lara F."/>
            <person name="Munidasa M."/>
            <person name="Palculict T."/>
            <person name="Patil S."/>
            <person name="Pu L.-L."/>
            <person name="Saada N."/>
            <person name="Tang L."/>
            <person name="Weissenberger G."/>
            <person name="Zhu Y."/>
            <person name="Hemphill L."/>
            <person name="Shang Y."/>
            <person name="Youmans B."/>
            <person name="Ayvaz T."/>
            <person name="Ross M."/>
            <person name="Santibanez J."/>
            <person name="Aqrawi P."/>
            <person name="Gross S."/>
            <person name="Joshi V."/>
            <person name="Fowler G."/>
            <person name="Nazareth L."/>
            <person name="Reid J."/>
            <person name="Worley K."/>
            <person name="Petrosino J."/>
            <person name="Highlander S."/>
            <person name="Gibbs R."/>
        </authorList>
    </citation>
    <scope>NUCLEOTIDE SEQUENCE [LARGE SCALE GENOMIC DNA]</scope>
    <source>
        <strain evidence="4 5">ATCC BAA-1200</strain>
    </source>
</reference>
<dbReference type="PROSITE" id="PS51257">
    <property type="entry name" value="PROKAR_LIPOPROTEIN"/>
    <property type="match status" value="1"/>
</dbReference>
<protein>
    <recommendedName>
        <fullName evidence="3">DUF306 domain-containing protein</fullName>
    </recommendedName>
</protein>
<dbReference type="Pfam" id="PF03724">
    <property type="entry name" value="META"/>
    <property type="match status" value="1"/>
</dbReference>
<evidence type="ECO:0000256" key="1">
    <source>
        <dbReference type="SAM" id="MobiDB-lite"/>
    </source>
</evidence>
<evidence type="ECO:0000313" key="5">
    <source>
        <dbReference type="Proteomes" id="UP000004105"/>
    </source>
</evidence>
<dbReference type="InterPro" id="IPR005184">
    <property type="entry name" value="DUF306_Meta_HslJ"/>
</dbReference>
<dbReference type="InterPro" id="IPR053147">
    <property type="entry name" value="Hsp_HslJ-like"/>
</dbReference>
<dbReference type="HOGENOM" id="CLU_1625322_0_0_4"/>
<feature type="region of interest" description="Disordered" evidence="1">
    <location>
        <begin position="135"/>
        <end position="165"/>
    </location>
</feature>
<evidence type="ECO:0000259" key="3">
    <source>
        <dbReference type="Pfam" id="PF03724"/>
    </source>
</evidence>
<feature type="chain" id="PRO_5003274127" description="DUF306 domain-containing protein" evidence="2">
    <location>
        <begin position="23"/>
        <end position="165"/>
    </location>
</feature>
<evidence type="ECO:0000313" key="4">
    <source>
        <dbReference type="EMBL" id="EGF11598.1"/>
    </source>
</evidence>
<organism evidence="4 5">
    <name type="scientific">Neisseria bacilliformis ATCC BAA-1200</name>
    <dbReference type="NCBI Taxonomy" id="888742"/>
    <lineage>
        <taxon>Bacteria</taxon>
        <taxon>Pseudomonadati</taxon>
        <taxon>Pseudomonadota</taxon>
        <taxon>Betaproteobacteria</taxon>
        <taxon>Neisseriales</taxon>
        <taxon>Neisseriaceae</taxon>
        <taxon>Neisseria</taxon>
    </lineage>
</organism>
<proteinExistence type="predicted"/>
<dbReference type="RefSeq" id="WP_007341725.1">
    <property type="nucleotide sequence ID" value="NZ_GL878494.1"/>
</dbReference>
<comment type="caution">
    <text evidence="4">The sequence shown here is derived from an EMBL/GenBank/DDBJ whole genome shotgun (WGS) entry which is preliminary data.</text>
</comment>
<accession>F2BAL1</accession>
<dbReference type="PANTHER" id="PTHR35535:SF1">
    <property type="entry name" value="HEAT SHOCK PROTEIN HSLJ"/>
    <property type="match status" value="1"/>
</dbReference>
<keyword evidence="5" id="KW-1185">Reference proteome</keyword>
<dbReference type="Proteomes" id="UP000004105">
    <property type="component" value="Unassembled WGS sequence"/>
</dbReference>
<dbReference type="InterPro" id="IPR038670">
    <property type="entry name" value="HslJ-like_sf"/>
</dbReference>
<name>F2BAL1_9NEIS</name>
<dbReference type="EMBL" id="AFAY01000012">
    <property type="protein sequence ID" value="EGF11598.1"/>
    <property type="molecule type" value="Genomic_DNA"/>
</dbReference>
<dbReference type="STRING" id="267212.GCA_001063965_00637"/>
<dbReference type="OrthoDB" id="8613811at2"/>
<dbReference type="Gene3D" id="2.40.128.270">
    <property type="match status" value="1"/>
</dbReference>